<keyword evidence="1" id="KW-1133">Transmembrane helix</keyword>
<sequence length="119" mass="13475">MIIQIILSFFLLFALSRVILQVRNAKISIGAFLFWASLFIFALSGVLDPRLTSYAAQVLGIGRGSDVVIYISIALIFYLIFRLSISLEETRREITELVRKIALEQPLTKYPPGKRKANK</sequence>
<keyword evidence="1" id="KW-0812">Transmembrane</keyword>
<dbReference type="STRING" id="1618436.UV59_C0001G0065"/>
<keyword evidence="1" id="KW-0472">Membrane</keyword>
<protein>
    <recommendedName>
        <fullName evidence="4">DUF2304 domain-containing protein</fullName>
    </recommendedName>
</protein>
<name>A0A0G1CLH1_9BACT</name>
<feature type="transmembrane region" description="Helical" evidence="1">
    <location>
        <begin position="6"/>
        <end position="22"/>
    </location>
</feature>
<evidence type="ECO:0000313" key="3">
    <source>
        <dbReference type="Proteomes" id="UP000034543"/>
    </source>
</evidence>
<dbReference type="EMBL" id="LCFB01000001">
    <property type="protein sequence ID" value="KKS86342.1"/>
    <property type="molecule type" value="Genomic_DNA"/>
</dbReference>
<evidence type="ECO:0008006" key="4">
    <source>
        <dbReference type="Google" id="ProtNLM"/>
    </source>
</evidence>
<reference evidence="2 3" key="1">
    <citation type="journal article" date="2015" name="Nature">
        <title>rRNA introns, odd ribosomes, and small enigmatic genomes across a large radiation of phyla.</title>
        <authorList>
            <person name="Brown C.T."/>
            <person name="Hug L.A."/>
            <person name="Thomas B.C."/>
            <person name="Sharon I."/>
            <person name="Castelle C.J."/>
            <person name="Singh A."/>
            <person name="Wilkins M.J."/>
            <person name="Williams K.H."/>
            <person name="Banfield J.F."/>
        </authorList>
    </citation>
    <scope>NUCLEOTIDE SEQUENCE [LARGE SCALE GENOMIC DNA]</scope>
</reference>
<feature type="transmembrane region" description="Helical" evidence="1">
    <location>
        <begin position="67"/>
        <end position="85"/>
    </location>
</feature>
<comment type="caution">
    <text evidence="2">The sequence shown here is derived from an EMBL/GenBank/DDBJ whole genome shotgun (WGS) entry which is preliminary data.</text>
</comment>
<gene>
    <name evidence="2" type="ORF">UV59_C0001G0065</name>
</gene>
<dbReference type="Proteomes" id="UP000034543">
    <property type="component" value="Unassembled WGS sequence"/>
</dbReference>
<dbReference type="Pfam" id="PF10066">
    <property type="entry name" value="DUF2304"/>
    <property type="match status" value="1"/>
</dbReference>
<feature type="transmembrane region" description="Helical" evidence="1">
    <location>
        <begin position="29"/>
        <end position="47"/>
    </location>
</feature>
<proteinExistence type="predicted"/>
<evidence type="ECO:0000313" key="2">
    <source>
        <dbReference type="EMBL" id="KKS86342.1"/>
    </source>
</evidence>
<organism evidence="2 3">
    <name type="scientific">Candidatus Gottesmanbacteria bacterium GW2011_GWA1_43_11</name>
    <dbReference type="NCBI Taxonomy" id="1618436"/>
    <lineage>
        <taxon>Bacteria</taxon>
        <taxon>Candidatus Gottesmaniibacteriota</taxon>
    </lineage>
</organism>
<dbReference type="InterPro" id="IPR019277">
    <property type="entry name" value="DUF2304"/>
</dbReference>
<dbReference type="AlphaFoldDB" id="A0A0G1CLH1"/>
<accession>A0A0G1CLH1</accession>
<evidence type="ECO:0000256" key="1">
    <source>
        <dbReference type="SAM" id="Phobius"/>
    </source>
</evidence>